<protein>
    <recommendedName>
        <fullName evidence="3">DUF1015 domain-containing protein</fullName>
    </recommendedName>
</protein>
<reference evidence="1" key="1">
    <citation type="journal article" date="2014" name="Genome Announc.">
        <title>Draft Genome Sequence of Cytophaga fermentans JCM 21142T, a Facultative Anaerobe Isolated from Marine Mud.</title>
        <authorList>
            <person name="Starns D."/>
            <person name="Oshima K."/>
            <person name="Suda W."/>
            <person name="Iino T."/>
            <person name="Yuki M."/>
            <person name="Inoue J."/>
            <person name="Kitamura K."/>
            <person name="Iida T."/>
            <person name="Darby A."/>
            <person name="Hattori M."/>
            <person name="Ohkuma M."/>
        </authorList>
    </citation>
    <scope>NUCLEOTIDE SEQUENCE [LARGE SCALE GENOMIC DNA]</scope>
    <source>
        <strain evidence="1">JCM 21142</strain>
    </source>
</reference>
<gene>
    <name evidence="1" type="ORF">JCM21142_3970</name>
</gene>
<dbReference type="EMBL" id="BAMD01000008">
    <property type="protein sequence ID" value="GAF02336.1"/>
    <property type="molecule type" value="Genomic_DNA"/>
</dbReference>
<dbReference type="Pfam" id="PF06245">
    <property type="entry name" value="DUF1015"/>
    <property type="match status" value="1"/>
</dbReference>
<dbReference type="Proteomes" id="UP000019402">
    <property type="component" value="Unassembled WGS sequence"/>
</dbReference>
<accession>W7YD02</accession>
<dbReference type="PANTHER" id="PTHR36454:SF1">
    <property type="entry name" value="DUF1015 DOMAIN-CONTAINING PROTEIN"/>
    <property type="match status" value="1"/>
</dbReference>
<dbReference type="eggNOG" id="COG4198">
    <property type="taxonomic scope" value="Bacteria"/>
</dbReference>
<sequence>MVHVKINNANIEPVFFTYPNVQEIDDIVEYYVKNNTPEYDFVAEDGFGHHFWVIRNSATNQRIEELFATKVPATYVADGHHRTAAAALVGQEKRLQNPRHRGDENYNYFLAVHFPDNQLKIIDYNRVVKDLHGLSNQEFMARLRECFEISRASKAIIKPNKLHEFTMYLNGNWYKLNAKAGTYNDNDPLGFWMLPFFQNWY</sequence>
<keyword evidence="2" id="KW-1185">Reference proteome</keyword>
<organism evidence="1 2">
    <name type="scientific">Saccharicrinis fermentans DSM 9555 = JCM 21142</name>
    <dbReference type="NCBI Taxonomy" id="869213"/>
    <lineage>
        <taxon>Bacteria</taxon>
        <taxon>Pseudomonadati</taxon>
        <taxon>Bacteroidota</taxon>
        <taxon>Bacteroidia</taxon>
        <taxon>Marinilabiliales</taxon>
        <taxon>Marinilabiliaceae</taxon>
        <taxon>Saccharicrinis</taxon>
    </lineage>
</organism>
<dbReference type="STRING" id="869213.GCA_000517085_01211"/>
<evidence type="ECO:0008006" key="3">
    <source>
        <dbReference type="Google" id="ProtNLM"/>
    </source>
</evidence>
<evidence type="ECO:0000313" key="2">
    <source>
        <dbReference type="Proteomes" id="UP000019402"/>
    </source>
</evidence>
<dbReference type="PANTHER" id="PTHR36454">
    <property type="entry name" value="LMO2823 PROTEIN"/>
    <property type="match status" value="1"/>
</dbReference>
<evidence type="ECO:0000313" key="1">
    <source>
        <dbReference type="EMBL" id="GAF02336.1"/>
    </source>
</evidence>
<proteinExistence type="predicted"/>
<name>W7YD02_9BACT</name>
<comment type="caution">
    <text evidence="1">The sequence shown here is derived from an EMBL/GenBank/DDBJ whole genome shotgun (WGS) entry which is preliminary data.</text>
</comment>
<dbReference type="AlphaFoldDB" id="W7YD02"/>
<dbReference type="InterPro" id="IPR008323">
    <property type="entry name" value="UCP033563"/>
</dbReference>